<dbReference type="GO" id="GO:0017108">
    <property type="term" value="F:5'-flap endonuclease activity"/>
    <property type="evidence" value="ECO:0007669"/>
    <property type="project" value="TreeGrafter"/>
</dbReference>
<keyword evidence="3" id="KW-1185">Reference proteome</keyword>
<dbReference type="PRINTS" id="PR00853">
    <property type="entry name" value="XPGRADSUPER"/>
</dbReference>
<dbReference type="AlphaFoldDB" id="A0A8H6IFR0"/>
<comment type="caution">
    <text evidence="2">The sequence shown here is derived from an EMBL/GenBank/DDBJ whole genome shotgun (WGS) entry which is preliminary data.</text>
</comment>
<reference evidence="2 3" key="1">
    <citation type="submission" date="2020-07" db="EMBL/GenBank/DDBJ databases">
        <title>Comparative genomics of pyrophilous fungi reveals a link between fire events and developmental genes.</title>
        <authorList>
            <consortium name="DOE Joint Genome Institute"/>
            <person name="Steindorff A.S."/>
            <person name="Carver A."/>
            <person name="Calhoun S."/>
            <person name="Stillman K."/>
            <person name="Liu H."/>
            <person name="Lipzen A."/>
            <person name="Pangilinan J."/>
            <person name="Labutti K."/>
            <person name="Bruns T.D."/>
            <person name="Grigoriev I.V."/>
        </authorList>
    </citation>
    <scope>NUCLEOTIDE SEQUENCE [LARGE SCALE GENOMIC DNA]</scope>
    <source>
        <strain evidence="2 3">CBS 144469</strain>
    </source>
</reference>
<dbReference type="Gene3D" id="3.40.50.1010">
    <property type="entry name" value="5'-nuclease"/>
    <property type="match status" value="1"/>
</dbReference>
<feature type="domain" description="XPG-I" evidence="1">
    <location>
        <begin position="73"/>
        <end position="148"/>
    </location>
</feature>
<dbReference type="SUPFAM" id="SSF88723">
    <property type="entry name" value="PIN domain-like"/>
    <property type="match status" value="1"/>
</dbReference>
<dbReference type="OrthoDB" id="3005703at2759"/>
<dbReference type="InterPro" id="IPR029060">
    <property type="entry name" value="PIN-like_dom_sf"/>
</dbReference>
<dbReference type="InterPro" id="IPR036279">
    <property type="entry name" value="5-3_exonuclease_C_sf"/>
</dbReference>
<dbReference type="Pfam" id="PF00867">
    <property type="entry name" value="XPG_I"/>
    <property type="match status" value="1"/>
</dbReference>
<dbReference type="Proteomes" id="UP000521943">
    <property type="component" value="Unassembled WGS sequence"/>
</dbReference>
<proteinExistence type="predicted"/>
<evidence type="ECO:0000313" key="2">
    <source>
        <dbReference type="EMBL" id="KAF6763634.1"/>
    </source>
</evidence>
<accession>A0A8H6IFR0</accession>
<sequence length="320" mass="35468">MDECVAGTYSAGIHHPFAGGPLRILFFRLAHLLKISANFVFVFDGPNKPEKRGRAVNSQPQLWWVDDAQRLIESFGFYTHEAPGEAEAELALLNRWGMIDALWTSDSDSVVFGGHTILRTIPSKERATGRLDELKLYTTEDVHQKLGLDRGQLLLYSLVAGGDYGNGLRGGGTISASEIARSPIGRSFSSLLDGDINATALDAWRHQTLEILSSNSAADIGLSSRTKNMFLKQIDSFPSIEVLQNYLHPSTSFSHPSYLPDADNWCSIQQPDVARIVGICRQRLGWSRNSSKLRGVLRNNVWEGVIIRLILSVSHEHTQL</sequence>
<dbReference type="PANTHER" id="PTHR11081">
    <property type="entry name" value="FLAP ENDONUCLEASE FAMILY MEMBER"/>
    <property type="match status" value="1"/>
</dbReference>
<dbReference type="SMART" id="SM00484">
    <property type="entry name" value="XPGI"/>
    <property type="match status" value="1"/>
</dbReference>
<gene>
    <name evidence="2" type="ORF">DFP72DRAFT_800599</name>
</gene>
<evidence type="ECO:0000313" key="3">
    <source>
        <dbReference type="Proteomes" id="UP000521943"/>
    </source>
</evidence>
<dbReference type="PANTHER" id="PTHR11081:SF75">
    <property type="entry name" value="ENDONUCLEASE, PUTATIVE (AFU_ORTHOLOGUE AFUA_3G13260)-RELATED"/>
    <property type="match status" value="1"/>
</dbReference>
<dbReference type="EMBL" id="JACGCI010000005">
    <property type="protein sequence ID" value="KAF6763634.1"/>
    <property type="molecule type" value="Genomic_DNA"/>
</dbReference>
<dbReference type="InterPro" id="IPR006084">
    <property type="entry name" value="XPG/Rad2"/>
</dbReference>
<dbReference type="SUPFAM" id="SSF47807">
    <property type="entry name" value="5' to 3' exonuclease, C-terminal subdomain"/>
    <property type="match status" value="1"/>
</dbReference>
<dbReference type="GO" id="GO:0006281">
    <property type="term" value="P:DNA repair"/>
    <property type="evidence" value="ECO:0007669"/>
    <property type="project" value="UniProtKB-ARBA"/>
</dbReference>
<organism evidence="2 3">
    <name type="scientific">Ephemerocybe angulata</name>
    <dbReference type="NCBI Taxonomy" id="980116"/>
    <lineage>
        <taxon>Eukaryota</taxon>
        <taxon>Fungi</taxon>
        <taxon>Dikarya</taxon>
        <taxon>Basidiomycota</taxon>
        <taxon>Agaricomycotina</taxon>
        <taxon>Agaricomycetes</taxon>
        <taxon>Agaricomycetidae</taxon>
        <taxon>Agaricales</taxon>
        <taxon>Agaricineae</taxon>
        <taxon>Psathyrellaceae</taxon>
        <taxon>Ephemerocybe</taxon>
    </lineage>
</organism>
<dbReference type="InterPro" id="IPR006086">
    <property type="entry name" value="XPG-I_dom"/>
</dbReference>
<name>A0A8H6IFR0_9AGAR</name>
<evidence type="ECO:0000259" key="1">
    <source>
        <dbReference type="SMART" id="SM00484"/>
    </source>
</evidence>
<dbReference type="CDD" id="cd09870">
    <property type="entry name" value="PIN_YEN1"/>
    <property type="match status" value="1"/>
</dbReference>
<protein>
    <submittedName>
        <fullName evidence="2">PIN domain-like protein</fullName>
    </submittedName>
</protein>